<dbReference type="InterPro" id="IPR038727">
    <property type="entry name" value="NadR/Ttd14_AAA_dom"/>
</dbReference>
<dbReference type="Pfam" id="PF13521">
    <property type="entry name" value="AAA_28"/>
    <property type="match status" value="1"/>
</dbReference>
<gene>
    <name evidence="2" type="ORF">RAN89_15395</name>
</gene>
<accession>A0ABZ0AX87</accession>
<proteinExistence type="predicted"/>
<protein>
    <submittedName>
        <fullName evidence="2">ATP-binding protein</fullName>
    </submittedName>
</protein>
<evidence type="ECO:0000313" key="2">
    <source>
        <dbReference type="EMBL" id="WNO04275.1"/>
    </source>
</evidence>
<dbReference type="PANTHER" id="PTHR37512:SF1">
    <property type="entry name" value="NADR_TTD14 AAA DOMAIN-CONTAINING PROTEIN"/>
    <property type="match status" value="1"/>
</dbReference>
<keyword evidence="2" id="KW-0067">ATP-binding</keyword>
<dbReference type="InterPro" id="IPR027417">
    <property type="entry name" value="P-loop_NTPase"/>
</dbReference>
<evidence type="ECO:0000313" key="3">
    <source>
        <dbReference type="Proteomes" id="UP001302257"/>
    </source>
</evidence>
<organism evidence="2 3">
    <name type="scientific">Rhodoferax mekongensis</name>
    <dbReference type="NCBI Taxonomy" id="3068341"/>
    <lineage>
        <taxon>Bacteria</taxon>
        <taxon>Pseudomonadati</taxon>
        <taxon>Pseudomonadota</taxon>
        <taxon>Betaproteobacteria</taxon>
        <taxon>Burkholderiales</taxon>
        <taxon>Comamonadaceae</taxon>
        <taxon>Rhodoferax</taxon>
    </lineage>
</organism>
<reference evidence="2 3" key="1">
    <citation type="submission" date="2023-08" db="EMBL/GenBank/DDBJ databases">
        <title>Rhodoferax potami sp. nov. and Rhodoferax mekongensis sp. nov., isolated from the Mekong River in Thailand.</title>
        <authorList>
            <person name="Kitikhun S."/>
            <person name="Charoenyingcharoen P."/>
            <person name="Siriarchawattana P."/>
            <person name="Likhitrattanapisal S."/>
            <person name="Nilsakha T."/>
            <person name="Chanpet A."/>
            <person name="Rattanawaree P."/>
            <person name="Ingsriswang S."/>
        </authorList>
    </citation>
    <scope>NUCLEOTIDE SEQUENCE [LARGE SCALE GENOMIC DNA]</scope>
    <source>
        <strain evidence="2 3">TBRC 17307</strain>
    </source>
</reference>
<keyword evidence="2" id="KW-0547">Nucleotide-binding</keyword>
<dbReference type="Proteomes" id="UP001302257">
    <property type="component" value="Chromosome"/>
</dbReference>
<evidence type="ECO:0000259" key="1">
    <source>
        <dbReference type="Pfam" id="PF13521"/>
    </source>
</evidence>
<dbReference type="PANTHER" id="PTHR37512">
    <property type="entry name" value="TRIFUNCTIONAL NAD BIOSYNTHESIS/REGULATOR PROTEIN NADR"/>
    <property type="match status" value="1"/>
</dbReference>
<dbReference type="SUPFAM" id="SSF52540">
    <property type="entry name" value="P-loop containing nucleoside triphosphate hydrolases"/>
    <property type="match status" value="1"/>
</dbReference>
<sequence>MRIAILGAESTGKSTLCHSLAARMRETGADVTVVGEYLREWCAEMMRTPLPQEQGGIALEQIRRIDTVRSPTVVADTTALMTAIYSDVLFQDDSLYPLAIEDIRRFQHVLVTATDLPWIADGFFRDSPQGQQAIHLRLQAVLRNHEIAYSMVYGNGEQRTQAAIAAIMPSQFSANADSETYNRWMARCEKCSDASCEHRLFRELTDG</sequence>
<feature type="domain" description="NadR/Ttd14 AAA" evidence="1">
    <location>
        <begin position="2"/>
        <end position="159"/>
    </location>
</feature>
<keyword evidence="3" id="KW-1185">Reference proteome</keyword>
<dbReference type="EMBL" id="CP132507">
    <property type="protein sequence ID" value="WNO04275.1"/>
    <property type="molecule type" value="Genomic_DNA"/>
</dbReference>
<dbReference type="Gene3D" id="3.40.50.300">
    <property type="entry name" value="P-loop containing nucleotide triphosphate hydrolases"/>
    <property type="match status" value="1"/>
</dbReference>
<dbReference type="InterPro" id="IPR052735">
    <property type="entry name" value="NAD_biosynth-regulator"/>
</dbReference>
<dbReference type="GO" id="GO:0005524">
    <property type="term" value="F:ATP binding"/>
    <property type="evidence" value="ECO:0007669"/>
    <property type="project" value="UniProtKB-KW"/>
</dbReference>
<name>A0ABZ0AX87_9BURK</name>
<dbReference type="RefSeq" id="WP_313867127.1">
    <property type="nucleotide sequence ID" value="NZ_CP132507.1"/>
</dbReference>